<reference evidence="2" key="1">
    <citation type="journal article" date="2011" name="Nat. Commun.">
        <title>Effector diversification within compartments of the Leptosphaeria maculans genome affected by Repeat-Induced Point mutations.</title>
        <authorList>
            <person name="Rouxel T."/>
            <person name="Grandaubert J."/>
            <person name="Hane J.K."/>
            <person name="Hoede C."/>
            <person name="van de Wouw A.P."/>
            <person name="Couloux A."/>
            <person name="Dominguez V."/>
            <person name="Anthouard V."/>
            <person name="Bally P."/>
            <person name="Bourras S."/>
            <person name="Cozijnsen A.J."/>
            <person name="Ciuffetti L.M."/>
            <person name="Degrave A."/>
            <person name="Dilmaghani A."/>
            <person name="Duret L."/>
            <person name="Fudal I."/>
            <person name="Goodwin S.B."/>
            <person name="Gout L."/>
            <person name="Glaser N."/>
            <person name="Linglin J."/>
            <person name="Kema G.H.J."/>
            <person name="Lapalu N."/>
            <person name="Lawrence C.B."/>
            <person name="May K."/>
            <person name="Meyer M."/>
            <person name="Ollivier B."/>
            <person name="Poulain J."/>
            <person name="Schoch C.L."/>
            <person name="Simon A."/>
            <person name="Spatafora J.W."/>
            <person name="Stachowiak A."/>
            <person name="Turgeon B.G."/>
            <person name="Tyler B.M."/>
            <person name="Vincent D."/>
            <person name="Weissenbach J."/>
            <person name="Amselem J."/>
            <person name="Quesneville H."/>
            <person name="Oliver R.P."/>
            <person name="Wincker P."/>
            <person name="Balesdent M.-H."/>
            <person name="Howlett B.J."/>
        </authorList>
    </citation>
    <scope>NUCLEOTIDE SEQUENCE [LARGE SCALE GENOMIC DNA]</scope>
    <source>
        <strain evidence="2">JN3 / isolate v23.1.3 / race Av1-4-5-6-7-8</strain>
    </source>
</reference>
<name>E4ZGL6_LEPMJ</name>
<evidence type="ECO:0000313" key="1">
    <source>
        <dbReference type="EMBL" id="CBX90436.1"/>
    </source>
</evidence>
<dbReference type="HOGENOM" id="CLU_3106818_0_0_1"/>
<keyword evidence="2" id="KW-1185">Reference proteome</keyword>
<gene>
    <name evidence="1" type="ORF">LEMA_P065620.1</name>
</gene>
<dbReference type="EMBL" id="FP929064">
    <property type="protein sequence ID" value="CBX90436.1"/>
    <property type="molecule type" value="Genomic_DNA"/>
</dbReference>
<organism evidence="1 2">
    <name type="scientific">Leptosphaeria maculans (strain JN3 / isolate v23.1.3 / race Av1-4-5-6-7-8)</name>
    <name type="common">Blackleg fungus</name>
    <name type="synonym">Phoma lingam</name>
    <dbReference type="NCBI Taxonomy" id="985895"/>
    <lineage>
        <taxon>Eukaryota</taxon>
        <taxon>Fungi</taxon>
        <taxon>Dikarya</taxon>
        <taxon>Ascomycota</taxon>
        <taxon>Pezizomycotina</taxon>
        <taxon>Dothideomycetes</taxon>
        <taxon>Pleosporomycetidae</taxon>
        <taxon>Pleosporales</taxon>
        <taxon>Pleosporineae</taxon>
        <taxon>Leptosphaeriaceae</taxon>
        <taxon>Plenodomus</taxon>
        <taxon>Plenodomus lingam/Leptosphaeria maculans species complex</taxon>
    </lineage>
</organism>
<proteinExistence type="predicted"/>
<dbReference type="InParanoid" id="E4ZGL6"/>
<dbReference type="VEuPathDB" id="FungiDB:LEMA_P065620.1"/>
<evidence type="ECO:0000313" key="2">
    <source>
        <dbReference type="Proteomes" id="UP000002668"/>
    </source>
</evidence>
<dbReference type="AlphaFoldDB" id="E4ZGL6"/>
<accession>E4ZGL6</accession>
<sequence>MFVLDPRTLFTIPYVAQHLWSLRPSSSRYFLFHSSYLTTSEISSSNCSKIW</sequence>
<dbReference type="Proteomes" id="UP000002668">
    <property type="component" value="Genome"/>
</dbReference>
<protein>
    <submittedName>
        <fullName evidence="1">Uncharacterized protein</fullName>
    </submittedName>
</protein>